<dbReference type="RefSeq" id="WP_055273683.1">
    <property type="nucleotide sequence ID" value="NZ_CZAJ01000012.1"/>
</dbReference>
<protein>
    <recommendedName>
        <fullName evidence="4">5-bromo-4-chloroindolyl phosphate hydrolysis protein</fullName>
    </recommendedName>
</protein>
<dbReference type="InterPro" id="IPR018770">
    <property type="entry name" value="ChloroindolylP_hydrolase"/>
</dbReference>
<feature type="transmembrane region" description="Helical" evidence="1">
    <location>
        <begin position="109"/>
        <end position="128"/>
    </location>
</feature>
<reference evidence="2 3" key="1">
    <citation type="submission" date="2015-09" db="EMBL/GenBank/DDBJ databases">
        <authorList>
            <consortium name="Pathogen Informatics"/>
        </authorList>
    </citation>
    <scope>NUCLEOTIDE SEQUENCE [LARGE SCALE GENOMIC DNA]</scope>
    <source>
        <strain evidence="2 3">2789STDY5834884</strain>
    </source>
</reference>
<keyword evidence="1" id="KW-0812">Transmembrane</keyword>
<evidence type="ECO:0000256" key="1">
    <source>
        <dbReference type="SAM" id="Phobius"/>
    </source>
</evidence>
<keyword evidence="1" id="KW-0472">Membrane</keyword>
<accession>A0A174JNU6</accession>
<organism evidence="2 3">
    <name type="scientific">Agathobacter rectalis</name>
    <dbReference type="NCBI Taxonomy" id="39491"/>
    <lineage>
        <taxon>Bacteria</taxon>
        <taxon>Bacillati</taxon>
        <taxon>Bacillota</taxon>
        <taxon>Clostridia</taxon>
        <taxon>Lachnospirales</taxon>
        <taxon>Lachnospiraceae</taxon>
        <taxon>Agathobacter</taxon>
    </lineage>
</organism>
<dbReference type="Pfam" id="PF10112">
    <property type="entry name" value="Halogen_Hydrol"/>
    <property type="match status" value="1"/>
</dbReference>
<dbReference type="EMBL" id="CZAJ01000012">
    <property type="protein sequence ID" value="CUO98840.1"/>
    <property type="molecule type" value="Genomic_DNA"/>
</dbReference>
<feature type="transmembrane region" description="Helical" evidence="1">
    <location>
        <begin position="76"/>
        <end position="97"/>
    </location>
</feature>
<dbReference type="Proteomes" id="UP000095602">
    <property type="component" value="Unassembled WGS sequence"/>
</dbReference>
<sequence>MEILNNLFSGEKPKEKYDNVKDEYLQEVQEAVDIVNNGVEKGSFSGMTERLDKLPSVNISRDKYVFEYNCPVVHTWSVVVGILFIALCLYYIAIYIGTIVYSDIFRMSALMGIFVSAIVIAINCIVIAEKFCEIHFNKRYNTYVKDLKFKNIETIDDLAVYSKVEPEKVIKDLNKAVKMKLIPQGHFGKDNLMFIVSDEVYEKYKDKQAVYDRYYRKQVEERLRMKERTKEMQAIMDQGQGYIDKIHESNDIIKDKIISQKLHRMENVVSMIFHEVDVNPQNADKLGMFMNYYLPTTEKLLEAYIEIDEKQIKGKSLEKTKKDIEGAIDKIIDSFEGLLDKFYHEKEMDIATDISAMEILMKQDGLSE</sequence>
<evidence type="ECO:0008006" key="4">
    <source>
        <dbReference type="Google" id="ProtNLM"/>
    </source>
</evidence>
<evidence type="ECO:0000313" key="3">
    <source>
        <dbReference type="Proteomes" id="UP000095602"/>
    </source>
</evidence>
<proteinExistence type="predicted"/>
<gene>
    <name evidence="2" type="ORF">ERS852497_01504</name>
</gene>
<dbReference type="AlphaFoldDB" id="A0A174JNU6"/>
<keyword evidence="1" id="KW-1133">Transmembrane helix</keyword>
<evidence type="ECO:0000313" key="2">
    <source>
        <dbReference type="EMBL" id="CUO98840.1"/>
    </source>
</evidence>
<name>A0A174JNU6_9FIRM</name>